<dbReference type="CDD" id="cd07731">
    <property type="entry name" value="ComA-like_MBL-fold"/>
    <property type="match status" value="1"/>
</dbReference>
<dbReference type="Proteomes" id="UP000254794">
    <property type="component" value="Unassembled WGS sequence"/>
</dbReference>
<dbReference type="SMART" id="SM00849">
    <property type="entry name" value="Lactamase_B"/>
    <property type="match status" value="1"/>
</dbReference>
<keyword evidence="9" id="KW-1185">Reference proteome</keyword>
<sequence>MEILCFFAGVALVYLKSGYPVLFISIAFLLRAPWRIIYWFFLGFLVSITHYWLIADKGMPAIKVIEQASLVGKVISIPTITESKIQFQFRLQQLNHNPVKATILLSCFNQCPAFKSGQIWQLRAKLKQPENLGNPGHFHFRERLLAEHIHWVGYLKSDQQQLLREDNVNRVLAFREYLASKLAILLPESPSLGIIEALTLGLTNHIDKAQWDLFRHTGTAHLMVISGAHIYLVATLFYNLIYWLWRQVSYLSLYRPAMQSASLGGLIMAFSYALLSGLGIPAQRAITACAVLMLRYFSKRYYSSWQAWRYALFIILIIEPHAVLLPGFYLSFIAVAILITSSQRISYRGFKQIVALQGACLIGLLPFTLFWFSYGSINGLLANLIAIPVVGYLIVPLSLLSLIISLWIPKLWVLWPVDSLIKGLLIFLQWIDKLTFLNLNFALLNFPTLLALIIAIAIIFLLPLDKLRIGAGILLCAGLLPKYPKVNFNQAQLDVLDVGQGLAIVVSTAKHVLLYDTGMKFYKGSDMAQMAIIPYLNTRGIKKIDKIIISHPDLDHRGGLSSLEEKYGQVDLLVDNPKFYQRGQNCHNYPAWRWDGIDFRFLPVHLNTQSKNNSSCVLKITTPMGSVLLTGDIETAAEDYLIEHFIKQLPSDVLVVAHHGSKTSSSPKFIQLVAPKFALISAGFDNRYHFPHQQTLATLAQYKSTILNTIDYGMISIKFTLKEQSLTPQCYKQNYRLK</sequence>
<dbReference type="InterPro" id="IPR036866">
    <property type="entry name" value="RibonucZ/Hydroxyglut_hydro"/>
</dbReference>
<dbReference type="EMBL" id="UGOD01000001">
    <property type="protein sequence ID" value="STX50903.1"/>
    <property type="molecule type" value="Genomic_DNA"/>
</dbReference>
<name>A0A378JKR2_9GAMM</name>
<evidence type="ECO:0000259" key="7">
    <source>
        <dbReference type="SMART" id="SM00849"/>
    </source>
</evidence>
<feature type="transmembrane region" description="Helical" evidence="6">
    <location>
        <begin position="411"/>
        <end position="431"/>
    </location>
</feature>
<protein>
    <submittedName>
        <fullName evidence="8">DNA uptake/competence protein ComA</fullName>
    </submittedName>
</protein>
<dbReference type="RefSeq" id="WP_115330577.1">
    <property type="nucleotide sequence ID" value="NZ_CAAAHP010000007.1"/>
</dbReference>
<keyword evidence="5 6" id="KW-0472">Membrane</keyword>
<feature type="transmembrane region" description="Helical" evidence="6">
    <location>
        <begin position="443"/>
        <end position="464"/>
    </location>
</feature>
<gene>
    <name evidence="8" type="primary">comA</name>
    <name evidence="8" type="ORF">NCTC13316_00991</name>
</gene>
<dbReference type="GO" id="GO:0005886">
    <property type="term" value="C:plasma membrane"/>
    <property type="evidence" value="ECO:0007669"/>
    <property type="project" value="UniProtKB-SubCell"/>
</dbReference>
<comment type="subcellular location">
    <subcellularLocation>
        <location evidence="1">Cell membrane</location>
        <topology evidence="1">Multi-pass membrane protein</topology>
    </subcellularLocation>
</comment>
<dbReference type="InterPro" id="IPR004797">
    <property type="entry name" value="Competence_ComEC/Rec2"/>
</dbReference>
<dbReference type="Pfam" id="PF03772">
    <property type="entry name" value="Competence"/>
    <property type="match status" value="1"/>
</dbReference>
<keyword evidence="4 6" id="KW-1133">Transmembrane helix</keyword>
<evidence type="ECO:0000256" key="4">
    <source>
        <dbReference type="ARBA" id="ARBA00022989"/>
    </source>
</evidence>
<dbReference type="Gene3D" id="3.60.15.10">
    <property type="entry name" value="Ribonuclease Z/Hydroxyacylglutathione hydrolase-like"/>
    <property type="match status" value="1"/>
</dbReference>
<dbReference type="InterPro" id="IPR035681">
    <property type="entry name" value="ComA-like_MBL"/>
</dbReference>
<evidence type="ECO:0000256" key="3">
    <source>
        <dbReference type="ARBA" id="ARBA00022692"/>
    </source>
</evidence>
<feature type="transmembrane region" description="Helical" evidence="6">
    <location>
        <begin position="257"/>
        <end position="275"/>
    </location>
</feature>
<dbReference type="Pfam" id="PF00753">
    <property type="entry name" value="Lactamase_B"/>
    <property type="match status" value="1"/>
</dbReference>
<dbReference type="InterPro" id="IPR052159">
    <property type="entry name" value="Competence_DNA_uptake"/>
</dbReference>
<proteinExistence type="predicted"/>
<evidence type="ECO:0000256" key="1">
    <source>
        <dbReference type="ARBA" id="ARBA00004651"/>
    </source>
</evidence>
<evidence type="ECO:0000256" key="5">
    <source>
        <dbReference type="ARBA" id="ARBA00023136"/>
    </source>
</evidence>
<dbReference type="SUPFAM" id="SSF56281">
    <property type="entry name" value="Metallo-hydrolase/oxidoreductase"/>
    <property type="match status" value="1"/>
</dbReference>
<evidence type="ECO:0000256" key="6">
    <source>
        <dbReference type="SAM" id="Phobius"/>
    </source>
</evidence>
<accession>A0A378JKR2</accession>
<keyword evidence="2" id="KW-1003">Cell membrane</keyword>
<evidence type="ECO:0000313" key="9">
    <source>
        <dbReference type="Proteomes" id="UP000254794"/>
    </source>
</evidence>
<dbReference type="InterPro" id="IPR001279">
    <property type="entry name" value="Metallo-B-lactamas"/>
</dbReference>
<reference evidence="8 9" key="1">
    <citation type="submission" date="2018-06" db="EMBL/GenBank/DDBJ databases">
        <authorList>
            <consortium name="Pathogen Informatics"/>
            <person name="Doyle S."/>
        </authorList>
    </citation>
    <scope>NUCLEOTIDE SEQUENCE [LARGE SCALE GENOMIC DNA]</scope>
    <source>
        <strain evidence="8 9">NCTC13316</strain>
    </source>
</reference>
<feature type="transmembrane region" description="Helical" evidence="6">
    <location>
        <begin position="222"/>
        <end position="245"/>
    </location>
</feature>
<evidence type="ECO:0000256" key="2">
    <source>
        <dbReference type="ARBA" id="ARBA00022475"/>
    </source>
</evidence>
<feature type="transmembrane region" description="Helical" evidence="6">
    <location>
        <begin position="353"/>
        <end position="374"/>
    </location>
</feature>
<dbReference type="PANTHER" id="PTHR30619">
    <property type="entry name" value="DNA INTERNALIZATION/COMPETENCE PROTEIN COMEC/REC2"/>
    <property type="match status" value="1"/>
</dbReference>
<feature type="transmembrane region" description="Helical" evidence="6">
    <location>
        <begin position="36"/>
        <end position="54"/>
    </location>
</feature>
<dbReference type="NCBIfam" id="TIGR00361">
    <property type="entry name" value="ComEC_Rec2"/>
    <property type="match status" value="1"/>
</dbReference>
<evidence type="ECO:0000313" key="8">
    <source>
        <dbReference type="EMBL" id="STX50903.1"/>
    </source>
</evidence>
<dbReference type="AlphaFoldDB" id="A0A378JKR2"/>
<feature type="transmembrane region" description="Helical" evidence="6">
    <location>
        <begin position="380"/>
        <end position="404"/>
    </location>
</feature>
<keyword evidence="3 6" id="KW-0812">Transmembrane</keyword>
<feature type="transmembrane region" description="Helical" evidence="6">
    <location>
        <begin position="310"/>
        <end position="341"/>
    </location>
</feature>
<dbReference type="NCBIfam" id="TIGR00360">
    <property type="entry name" value="ComEC_N-term"/>
    <property type="match status" value="1"/>
</dbReference>
<dbReference type="Pfam" id="PF13567">
    <property type="entry name" value="DUF4131"/>
    <property type="match status" value="1"/>
</dbReference>
<dbReference type="PANTHER" id="PTHR30619:SF1">
    <property type="entry name" value="RECOMBINATION PROTEIN 2"/>
    <property type="match status" value="1"/>
</dbReference>
<feature type="domain" description="Metallo-beta-lactamase" evidence="7">
    <location>
        <begin position="500"/>
        <end position="684"/>
    </location>
</feature>
<dbReference type="InterPro" id="IPR025405">
    <property type="entry name" value="DUF4131"/>
</dbReference>
<dbReference type="GO" id="GO:0030420">
    <property type="term" value="P:establishment of competence for transformation"/>
    <property type="evidence" value="ECO:0007669"/>
    <property type="project" value="InterPro"/>
</dbReference>
<organism evidence="8 9">
    <name type="scientific">Legionella busanensis</name>
    <dbReference type="NCBI Taxonomy" id="190655"/>
    <lineage>
        <taxon>Bacteria</taxon>
        <taxon>Pseudomonadati</taxon>
        <taxon>Pseudomonadota</taxon>
        <taxon>Gammaproteobacteria</taxon>
        <taxon>Legionellales</taxon>
        <taxon>Legionellaceae</taxon>
        <taxon>Legionella</taxon>
    </lineage>
</organism>
<dbReference type="InterPro" id="IPR004477">
    <property type="entry name" value="ComEC_N"/>
</dbReference>